<organism evidence="1 2">
    <name type="scientific">Catharanthus roseus</name>
    <name type="common">Madagascar periwinkle</name>
    <name type="synonym">Vinca rosea</name>
    <dbReference type="NCBI Taxonomy" id="4058"/>
    <lineage>
        <taxon>Eukaryota</taxon>
        <taxon>Viridiplantae</taxon>
        <taxon>Streptophyta</taxon>
        <taxon>Embryophyta</taxon>
        <taxon>Tracheophyta</taxon>
        <taxon>Spermatophyta</taxon>
        <taxon>Magnoliopsida</taxon>
        <taxon>eudicotyledons</taxon>
        <taxon>Gunneridae</taxon>
        <taxon>Pentapetalae</taxon>
        <taxon>asterids</taxon>
        <taxon>lamiids</taxon>
        <taxon>Gentianales</taxon>
        <taxon>Apocynaceae</taxon>
        <taxon>Rauvolfioideae</taxon>
        <taxon>Vinceae</taxon>
        <taxon>Catharanthinae</taxon>
        <taxon>Catharanthus</taxon>
    </lineage>
</organism>
<gene>
    <name evidence="1" type="ORF">M9H77_18555</name>
</gene>
<dbReference type="EMBL" id="CM044704">
    <property type="protein sequence ID" value="KAI5668702.1"/>
    <property type="molecule type" value="Genomic_DNA"/>
</dbReference>
<name>A0ACC0B7S4_CATRO</name>
<dbReference type="Proteomes" id="UP001060085">
    <property type="component" value="Linkage Group LG04"/>
</dbReference>
<protein>
    <submittedName>
        <fullName evidence="1">Uncharacterized protein</fullName>
    </submittedName>
</protein>
<evidence type="ECO:0000313" key="2">
    <source>
        <dbReference type="Proteomes" id="UP001060085"/>
    </source>
</evidence>
<accession>A0ACC0B7S4</accession>
<evidence type="ECO:0000313" key="1">
    <source>
        <dbReference type="EMBL" id="KAI5668702.1"/>
    </source>
</evidence>
<sequence length="126" mass="13673">MFLEMFSIMDYLFLRKCIGAKLMCPDLLRLPGCARNPHVGSCIHVVKINSGWLEAQLVLRGTLIPYSAADDLVTVEGITSGDCPRAGPIPMIDLSDSESVEGLLAQRIGLGVSIEEVLVCPSKTQR</sequence>
<proteinExistence type="predicted"/>
<keyword evidence="2" id="KW-1185">Reference proteome</keyword>
<comment type="caution">
    <text evidence="1">The sequence shown here is derived from an EMBL/GenBank/DDBJ whole genome shotgun (WGS) entry which is preliminary data.</text>
</comment>
<reference evidence="2" key="1">
    <citation type="journal article" date="2023" name="Nat. Plants">
        <title>Single-cell RNA sequencing provides a high-resolution roadmap for understanding the multicellular compartmentation of specialized metabolism.</title>
        <authorList>
            <person name="Sun S."/>
            <person name="Shen X."/>
            <person name="Li Y."/>
            <person name="Li Y."/>
            <person name="Wang S."/>
            <person name="Li R."/>
            <person name="Zhang H."/>
            <person name="Shen G."/>
            <person name="Guo B."/>
            <person name="Wei J."/>
            <person name="Xu J."/>
            <person name="St-Pierre B."/>
            <person name="Chen S."/>
            <person name="Sun C."/>
        </authorList>
    </citation>
    <scope>NUCLEOTIDE SEQUENCE [LARGE SCALE GENOMIC DNA]</scope>
</reference>